<reference evidence="6 7" key="1">
    <citation type="journal article" date="2014" name="PLoS Genet.">
        <title>Phylogenetically driven sequencing of extremely halophilic archaea reveals strategies for static and dynamic osmo-response.</title>
        <authorList>
            <person name="Becker E.A."/>
            <person name="Seitzer P.M."/>
            <person name="Tritt A."/>
            <person name="Larsen D."/>
            <person name="Krusor M."/>
            <person name="Yao A.I."/>
            <person name="Wu D."/>
            <person name="Madern D."/>
            <person name="Eisen J.A."/>
            <person name="Darling A.E."/>
            <person name="Facciotti M.T."/>
        </authorList>
    </citation>
    <scope>NUCLEOTIDE SEQUENCE [LARGE SCALE GENOMIC DNA]</scope>
    <source>
        <strain evidence="6 7">DSM 10524</strain>
    </source>
</reference>
<dbReference type="AlphaFoldDB" id="L9XDU3"/>
<dbReference type="Proteomes" id="UP000011688">
    <property type="component" value="Unassembled WGS sequence"/>
</dbReference>
<accession>L9XDU3</accession>
<dbReference type="SMART" id="SM00382">
    <property type="entry name" value="AAA"/>
    <property type="match status" value="1"/>
</dbReference>
<evidence type="ECO:0000313" key="6">
    <source>
        <dbReference type="EMBL" id="ELY58803.1"/>
    </source>
</evidence>
<name>L9XDU3_9EURY</name>
<evidence type="ECO:0000256" key="2">
    <source>
        <dbReference type="ARBA" id="ARBA00022448"/>
    </source>
</evidence>
<dbReference type="InterPro" id="IPR003439">
    <property type="entry name" value="ABC_transporter-like_ATP-bd"/>
</dbReference>
<evidence type="ECO:0000256" key="1">
    <source>
        <dbReference type="ARBA" id="ARBA00005417"/>
    </source>
</evidence>
<sequence>MTENDDPTTDPIISVEKLVVAYERSEETVRAVDGIDLQIDPGTIVGLIGPNGAGKTTLLKTLLGLVSPTGGRVRVDGTDVAEHPHRAHATMAAVLEGARSTYWRLTVRENLEFFSRMNAAGRGDERERIRAAIDRFNLTDLSDEVVNDLSRGQKQRVSLAAALVQDPEILFLDEPTLGLDTEGSLELQSSLVDLAEQHGTTIVLSSHDLHAIESICDRGIVLDDGHVVADDTVENLVDVFRTEVYELVIEGALSPSARGEIERAYEIVSCTELRDRTALEVAVPDGNRIHDLTGAMVAHGSQIESVRTLEGSLEAVLDSLSFERSEPLERRPLRGAP</sequence>
<feature type="domain" description="ABC transporter" evidence="5">
    <location>
        <begin position="13"/>
        <end position="249"/>
    </location>
</feature>
<keyword evidence="4" id="KW-0067">ATP-binding</keyword>
<dbReference type="InterPro" id="IPR003593">
    <property type="entry name" value="AAA+_ATPase"/>
</dbReference>
<comment type="similarity">
    <text evidence="1">Belongs to the ABC transporter superfamily.</text>
</comment>
<dbReference type="PROSITE" id="PS50893">
    <property type="entry name" value="ABC_TRANSPORTER_2"/>
    <property type="match status" value="1"/>
</dbReference>
<dbReference type="SUPFAM" id="SSF52540">
    <property type="entry name" value="P-loop containing nucleoside triphosphate hydrolases"/>
    <property type="match status" value="1"/>
</dbReference>
<proteinExistence type="inferred from homology"/>
<evidence type="ECO:0000313" key="7">
    <source>
        <dbReference type="Proteomes" id="UP000011688"/>
    </source>
</evidence>
<dbReference type="InterPro" id="IPR050763">
    <property type="entry name" value="ABC_transporter_ATP-binding"/>
</dbReference>
<dbReference type="PATRIC" id="fig|1227497.3.peg.1707"/>
<evidence type="ECO:0000256" key="4">
    <source>
        <dbReference type="ARBA" id="ARBA00022840"/>
    </source>
</evidence>
<dbReference type="STRING" id="1227497.C491_08283"/>
<dbReference type="EMBL" id="AOIB01000018">
    <property type="protein sequence ID" value="ELY58803.1"/>
    <property type="molecule type" value="Genomic_DNA"/>
</dbReference>
<dbReference type="GO" id="GO:0005524">
    <property type="term" value="F:ATP binding"/>
    <property type="evidence" value="ECO:0007669"/>
    <property type="project" value="UniProtKB-KW"/>
</dbReference>
<dbReference type="PANTHER" id="PTHR42711:SF5">
    <property type="entry name" value="ABC TRANSPORTER ATP-BINDING PROTEIN NATA"/>
    <property type="match status" value="1"/>
</dbReference>
<keyword evidence="3" id="KW-0547">Nucleotide-binding</keyword>
<keyword evidence="2" id="KW-0813">Transport</keyword>
<dbReference type="InterPro" id="IPR027417">
    <property type="entry name" value="P-loop_NTPase"/>
</dbReference>
<evidence type="ECO:0000259" key="5">
    <source>
        <dbReference type="PROSITE" id="PS50893"/>
    </source>
</evidence>
<dbReference type="OrthoDB" id="87732at2157"/>
<dbReference type="GO" id="GO:0016887">
    <property type="term" value="F:ATP hydrolysis activity"/>
    <property type="evidence" value="ECO:0007669"/>
    <property type="project" value="InterPro"/>
</dbReference>
<dbReference type="RefSeq" id="WP_005555152.1">
    <property type="nucleotide sequence ID" value="NZ_AOIB01000018.1"/>
</dbReference>
<protein>
    <submittedName>
        <fullName evidence="6">ABC transporter</fullName>
    </submittedName>
</protein>
<comment type="caution">
    <text evidence="6">The sequence shown here is derived from an EMBL/GenBank/DDBJ whole genome shotgun (WGS) entry which is preliminary data.</text>
</comment>
<evidence type="ECO:0000256" key="3">
    <source>
        <dbReference type="ARBA" id="ARBA00022741"/>
    </source>
</evidence>
<dbReference type="eggNOG" id="arCOG00194">
    <property type="taxonomic scope" value="Archaea"/>
</dbReference>
<organism evidence="6 7">
    <name type="scientific">Natronococcus amylolyticus DSM 10524</name>
    <dbReference type="NCBI Taxonomy" id="1227497"/>
    <lineage>
        <taxon>Archaea</taxon>
        <taxon>Methanobacteriati</taxon>
        <taxon>Methanobacteriota</taxon>
        <taxon>Stenosarchaea group</taxon>
        <taxon>Halobacteria</taxon>
        <taxon>Halobacteriales</taxon>
        <taxon>Natrialbaceae</taxon>
        <taxon>Natronococcus</taxon>
    </lineage>
</organism>
<dbReference type="Pfam" id="PF00005">
    <property type="entry name" value="ABC_tran"/>
    <property type="match status" value="1"/>
</dbReference>
<keyword evidence="7" id="KW-1185">Reference proteome</keyword>
<dbReference type="CDD" id="cd03230">
    <property type="entry name" value="ABC_DR_subfamily_A"/>
    <property type="match status" value="1"/>
</dbReference>
<dbReference type="Gene3D" id="3.40.50.300">
    <property type="entry name" value="P-loop containing nucleotide triphosphate hydrolases"/>
    <property type="match status" value="1"/>
</dbReference>
<dbReference type="PANTHER" id="PTHR42711">
    <property type="entry name" value="ABC TRANSPORTER ATP-BINDING PROTEIN"/>
    <property type="match status" value="1"/>
</dbReference>
<gene>
    <name evidence="6" type="ORF">C491_08283</name>
</gene>